<evidence type="ECO:0000313" key="1">
    <source>
        <dbReference type="EMBL" id="NHZ42766.1"/>
    </source>
</evidence>
<proteinExistence type="predicted"/>
<keyword evidence="2" id="KW-1185">Reference proteome</keyword>
<sequence>MNPYVTPETTPDGKKLLAWQLEGLGRLTLSDHLTSRTVLGYRMHDGHTFGAAWGWTLLFDAQLGVEFSSACTMTAGWQEMGSLNIAVSYVPGRVSAGVLLASREIPLPALSACRIDKITYEEDGFITECGLAIIGADGTEIIIMTAESPGSVTVSTPFLQDQFDPEFALSLCRRESLAGK</sequence>
<comment type="caution">
    <text evidence="1">The sequence shown here is derived from an EMBL/GenBank/DDBJ whole genome shotgun (WGS) entry which is preliminary data.</text>
</comment>
<accession>A0ABX0MFU3</accession>
<organism evidence="1 2">
    <name type="scientific">Massilia aquatica</name>
    <dbReference type="NCBI Taxonomy" id="2609000"/>
    <lineage>
        <taxon>Bacteria</taxon>
        <taxon>Pseudomonadati</taxon>
        <taxon>Pseudomonadota</taxon>
        <taxon>Betaproteobacteria</taxon>
        <taxon>Burkholderiales</taxon>
        <taxon>Oxalobacteraceae</taxon>
        <taxon>Telluria group</taxon>
        <taxon>Massilia</taxon>
    </lineage>
</organism>
<reference evidence="1 2" key="1">
    <citation type="submission" date="2019-09" db="EMBL/GenBank/DDBJ databases">
        <title>Taxonomy of Antarctic Massilia spp.: description of Massilia rubra sp. nov., Massilia aquatica sp. nov., Massilia mucilaginosa sp. nov., Massilia frigida sp. nov. isolated from streams, lakes and regoliths.</title>
        <authorList>
            <person name="Holochova P."/>
            <person name="Sedlacek I."/>
            <person name="Kralova S."/>
            <person name="Maslanova I."/>
            <person name="Busse H.-J."/>
            <person name="Stankova E."/>
            <person name="Vrbovska V."/>
            <person name="Kovarovic V."/>
            <person name="Bartak M."/>
            <person name="Svec P."/>
            <person name="Pantucek R."/>
        </authorList>
    </citation>
    <scope>NUCLEOTIDE SEQUENCE [LARGE SCALE GENOMIC DNA]</scope>
    <source>
        <strain evidence="1 2">CCM 8693</strain>
    </source>
</reference>
<dbReference type="EMBL" id="VVIW01000014">
    <property type="protein sequence ID" value="NHZ42766.1"/>
    <property type="molecule type" value="Genomic_DNA"/>
</dbReference>
<dbReference type="RefSeq" id="WP_167078754.1">
    <property type="nucleotide sequence ID" value="NZ_VVIW01000014.1"/>
</dbReference>
<protein>
    <submittedName>
        <fullName evidence="1">Uncharacterized protein</fullName>
    </submittedName>
</protein>
<evidence type="ECO:0000313" key="2">
    <source>
        <dbReference type="Proteomes" id="UP000819052"/>
    </source>
</evidence>
<name>A0ABX0MFU3_9BURK</name>
<dbReference type="Proteomes" id="UP000819052">
    <property type="component" value="Unassembled WGS sequence"/>
</dbReference>
<gene>
    <name evidence="1" type="ORF">F1609_21695</name>
</gene>